<reference evidence="1 2" key="1">
    <citation type="journal article" date="2014" name="Genome Announc.">
        <title>Draft Genome Sequence of Streptomyces roseochromogenes subsp. oscitans DS 12.976, Producer of the Aminocoumarin Antibiotic Clorobiocin.</title>
        <authorList>
            <person name="Ruckert C."/>
            <person name="Kalinowski J."/>
            <person name="Heide L."/>
            <person name="Apel A.K."/>
        </authorList>
    </citation>
    <scope>NUCLEOTIDE SEQUENCE [LARGE SCALE GENOMIC DNA]</scope>
    <source>
        <strain evidence="1 2">DS 12.976</strain>
    </source>
</reference>
<evidence type="ECO:0000313" key="1">
    <source>
        <dbReference type="EMBL" id="EST35267.1"/>
    </source>
</evidence>
<dbReference type="OrthoDB" id="7347529at2"/>
<accession>V6KT17</accession>
<dbReference type="RefSeq" id="WP_023545318.1">
    <property type="nucleotide sequence ID" value="NZ_CM002285.1"/>
</dbReference>
<proteinExistence type="predicted"/>
<protein>
    <submittedName>
        <fullName evidence="1">Uncharacterized protein</fullName>
    </submittedName>
</protein>
<evidence type="ECO:0000313" key="2">
    <source>
        <dbReference type="Proteomes" id="UP000017984"/>
    </source>
</evidence>
<dbReference type="STRING" id="1352936.M878_06625"/>
<name>V6KT17_STRRC</name>
<organism evidence="1 2">
    <name type="scientific">Streptomyces roseochromogenus subsp. oscitans DS 12.976</name>
    <dbReference type="NCBI Taxonomy" id="1352936"/>
    <lineage>
        <taxon>Bacteria</taxon>
        <taxon>Bacillati</taxon>
        <taxon>Actinomycetota</taxon>
        <taxon>Actinomycetes</taxon>
        <taxon>Kitasatosporales</taxon>
        <taxon>Streptomycetaceae</taxon>
        <taxon>Streptomyces</taxon>
    </lineage>
</organism>
<dbReference type="PATRIC" id="fig|1352936.5.peg.1418"/>
<keyword evidence="2" id="KW-1185">Reference proteome</keyword>
<dbReference type="Proteomes" id="UP000017984">
    <property type="component" value="Chromosome"/>
</dbReference>
<comment type="caution">
    <text evidence="1">The sequence shown here is derived from an EMBL/GenBank/DDBJ whole genome shotgun (WGS) entry which is preliminary data.</text>
</comment>
<sequence>MPTTPVITWDVSESRGYETAWAEPGDGTLTAHDRAVGTLPEPYRITYELGRRTGM</sequence>
<dbReference type="EMBL" id="AWQX01000057">
    <property type="protein sequence ID" value="EST35267.1"/>
    <property type="molecule type" value="Genomic_DNA"/>
</dbReference>
<dbReference type="AlphaFoldDB" id="V6KT17"/>
<dbReference type="HOGENOM" id="CLU_3030609_0_0_11"/>
<gene>
    <name evidence="1" type="ORF">M878_06625</name>
</gene>